<name>A0A1W0CQB9_9NEIS</name>
<dbReference type="SUPFAM" id="SSF55166">
    <property type="entry name" value="Hedgehog/DD-peptidase"/>
    <property type="match status" value="1"/>
</dbReference>
<organism evidence="1 2">
    <name type="scientific">Chromobacterium haemolyticum</name>
    <dbReference type="NCBI Taxonomy" id="394935"/>
    <lineage>
        <taxon>Bacteria</taxon>
        <taxon>Pseudomonadati</taxon>
        <taxon>Pseudomonadota</taxon>
        <taxon>Betaproteobacteria</taxon>
        <taxon>Neisseriales</taxon>
        <taxon>Chromobacteriaceae</taxon>
        <taxon>Chromobacterium</taxon>
    </lineage>
</organism>
<dbReference type="CDD" id="cd14845">
    <property type="entry name" value="L-Ala-D-Glu_peptidase_like"/>
    <property type="match status" value="1"/>
</dbReference>
<sequence>MASRAISDLHPQLQPLAEAFVRRCRDAGVEALITCTWRSGAEQDALFAQGRSRPGPKVTNARGGQSAHNAMLHGSPAARAFDVVPLIGGKPVWDAHHPHWQVMGEIGAALGLNWYGRADAPFREFPHFELNSTSLDKEKK</sequence>
<reference evidence="1 2" key="1">
    <citation type="submission" date="2017-02" db="EMBL/GenBank/DDBJ databases">
        <title>Chromobacterium haemolyticum H5244.</title>
        <authorList>
            <person name="Gulvik C.A."/>
        </authorList>
    </citation>
    <scope>NUCLEOTIDE SEQUENCE [LARGE SCALE GENOMIC DNA]</scope>
    <source>
        <strain evidence="1 2">H5244</strain>
    </source>
</reference>
<evidence type="ECO:0000313" key="2">
    <source>
        <dbReference type="Proteomes" id="UP000192721"/>
    </source>
</evidence>
<comment type="caution">
    <text evidence="1">The sequence shown here is derived from an EMBL/GenBank/DDBJ whole genome shotgun (WGS) entry which is preliminary data.</text>
</comment>
<dbReference type="RefSeq" id="WP_081556094.1">
    <property type="nucleotide sequence ID" value="NZ_MUKV01000021.1"/>
</dbReference>
<accession>A0A1W0CQB9</accession>
<protein>
    <submittedName>
        <fullName evidence="1">Peptidase M15</fullName>
    </submittedName>
</protein>
<evidence type="ECO:0000313" key="1">
    <source>
        <dbReference type="EMBL" id="OQS36891.1"/>
    </source>
</evidence>
<dbReference type="InterPro" id="IPR009045">
    <property type="entry name" value="Zn_M74/Hedgehog-like"/>
</dbReference>
<dbReference type="Gene3D" id="3.30.1380.10">
    <property type="match status" value="1"/>
</dbReference>
<dbReference type="AlphaFoldDB" id="A0A1W0CQB9"/>
<dbReference type="EMBL" id="MUKV01000021">
    <property type="protein sequence ID" value="OQS36891.1"/>
    <property type="molecule type" value="Genomic_DNA"/>
</dbReference>
<dbReference type="Proteomes" id="UP000192721">
    <property type="component" value="Unassembled WGS sequence"/>
</dbReference>
<proteinExistence type="predicted"/>
<gene>
    <name evidence="1" type="ORF">B0T45_15495</name>
</gene>